<accession>A0A1H4I9N8</accession>
<protein>
    <submittedName>
        <fullName evidence="2">Uncharacterized protein</fullName>
    </submittedName>
</protein>
<dbReference type="RefSeq" id="WP_167746238.1">
    <property type="nucleotide sequence ID" value="NZ_FNST01000001.1"/>
</dbReference>
<reference evidence="3" key="1">
    <citation type="submission" date="2016-10" db="EMBL/GenBank/DDBJ databases">
        <authorList>
            <person name="Varghese N."/>
            <person name="Submissions S."/>
        </authorList>
    </citation>
    <scope>NUCLEOTIDE SEQUENCE [LARGE SCALE GENOMIC DNA]</scope>
    <source>
        <strain evidence="3">DSM 40318</strain>
    </source>
</reference>
<evidence type="ECO:0000313" key="2">
    <source>
        <dbReference type="EMBL" id="SEB30663.1"/>
    </source>
</evidence>
<feature type="region of interest" description="Disordered" evidence="1">
    <location>
        <begin position="24"/>
        <end position="47"/>
    </location>
</feature>
<organism evidence="2 3">
    <name type="scientific">Streptomyces melanosporofaciens</name>
    <dbReference type="NCBI Taxonomy" id="67327"/>
    <lineage>
        <taxon>Bacteria</taxon>
        <taxon>Bacillati</taxon>
        <taxon>Actinomycetota</taxon>
        <taxon>Actinomycetes</taxon>
        <taxon>Kitasatosporales</taxon>
        <taxon>Streptomycetaceae</taxon>
        <taxon>Streptomyces</taxon>
        <taxon>Streptomyces violaceusniger group</taxon>
    </lineage>
</organism>
<evidence type="ECO:0000313" key="3">
    <source>
        <dbReference type="Proteomes" id="UP000198609"/>
    </source>
</evidence>
<keyword evidence="3" id="KW-1185">Reference proteome</keyword>
<dbReference type="Proteomes" id="UP000198609">
    <property type="component" value="Unassembled WGS sequence"/>
</dbReference>
<gene>
    <name evidence="2" type="ORF">SAMN04490356_0267</name>
</gene>
<sequence length="47" mass="5282">MGSADYEIHKADKEHTRQAVRTWLTDHTDTAEKIALPGTPEKTDTNT</sequence>
<dbReference type="AlphaFoldDB" id="A0A1H4I9N8"/>
<name>A0A1H4I9N8_STRMJ</name>
<evidence type="ECO:0000256" key="1">
    <source>
        <dbReference type="SAM" id="MobiDB-lite"/>
    </source>
</evidence>
<proteinExistence type="predicted"/>
<dbReference type="EMBL" id="FNST01000001">
    <property type="protein sequence ID" value="SEB30663.1"/>
    <property type="molecule type" value="Genomic_DNA"/>
</dbReference>